<evidence type="ECO:0000256" key="1">
    <source>
        <dbReference type="ARBA" id="ARBA00002121"/>
    </source>
</evidence>
<keyword evidence="4 15" id="KW-0285">Flavoprotein</keyword>
<dbReference type="EC" id="2.7.7.2" evidence="15"/>
<keyword evidence="9 15" id="KW-0418">Kinase</keyword>
<sequence>MDVIRGWHGSEAGEGSARTCGASAALGNFDGVHRGHQALLAAARKAAPGAPLAVVSFEPHPRRFFQPDAAPFRLTSAEARPRVLASLGVERLYALPFDRALAAMSPEAFARDVLAEGLGLGHVVVGADFHFGKGRAGTAQMLAELGQRFGFGVTIEPMRGGPGGAFSSTAIRQALRTGHPVAAARALGRWHGISGRVAQGDRRGRELGYPTANLDFGEQLVPAFGVYAARVTVHEGPHAGRHDGVASIGERPTFGYNKPNFEVHLFDFAGDLYGAEITAELIAFLRGEERFDSIAALVAQMDRDSVEARAALAAAGEPWREEGDLR</sequence>
<dbReference type="InterPro" id="IPR023468">
    <property type="entry name" value="Riboflavin_kinase"/>
</dbReference>
<evidence type="ECO:0000256" key="8">
    <source>
        <dbReference type="ARBA" id="ARBA00022741"/>
    </source>
</evidence>
<dbReference type="InterPro" id="IPR015865">
    <property type="entry name" value="Riboflavin_kinase_bac/euk"/>
</dbReference>
<protein>
    <recommendedName>
        <fullName evidence="15">Riboflavin biosynthesis protein</fullName>
    </recommendedName>
    <domain>
        <recommendedName>
            <fullName evidence="15">Riboflavin kinase</fullName>
            <ecNumber evidence="15">2.7.1.26</ecNumber>
        </recommendedName>
        <alternativeName>
            <fullName evidence="15">Flavokinase</fullName>
        </alternativeName>
    </domain>
    <domain>
        <recommendedName>
            <fullName evidence="15">FMN adenylyltransferase</fullName>
            <ecNumber evidence="15">2.7.7.2</ecNumber>
        </recommendedName>
        <alternativeName>
            <fullName evidence="15">FAD pyrophosphorylase</fullName>
        </alternativeName>
        <alternativeName>
            <fullName evidence="15">FAD synthase</fullName>
        </alternativeName>
    </domain>
</protein>
<keyword evidence="8 15" id="KW-0547">Nucleotide-binding</keyword>
<keyword evidence="10 15" id="KW-0274">FAD</keyword>
<dbReference type="Gene3D" id="2.40.30.30">
    <property type="entry name" value="Riboflavin kinase-like"/>
    <property type="match status" value="1"/>
</dbReference>
<dbReference type="GO" id="GO:0016301">
    <property type="term" value="F:kinase activity"/>
    <property type="evidence" value="ECO:0007669"/>
    <property type="project" value="UniProtKB-KW"/>
</dbReference>
<dbReference type="Pfam" id="PF01687">
    <property type="entry name" value="Flavokinase"/>
    <property type="match status" value="1"/>
</dbReference>
<evidence type="ECO:0000256" key="3">
    <source>
        <dbReference type="ARBA" id="ARBA00005201"/>
    </source>
</evidence>
<dbReference type="SUPFAM" id="SSF82114">
    <property type="entry name" value="Riboflavin kinase-like"/>
    <property type="match status" value="1"/>
</dbReference>
<organism evidence="17 18">
    <name type="scientific">Paralimibaculum aggregatum</name>
    <dbReference type="NCBI Taxonomy" id="3036245"/>
    <lineage>
        <taxon>Bacteria</taxon>
        <taxon>Pseudomonadati</taxon>
        <taxon>Pseudomonadota</taxon>
        <taxon>Alphaproteobacteria</taxon>
        <taxon>Rhodobacterales</taxon>
        <taxon>Paracoccaceae</taxon>
        <taxon>Paralimibaculum</taxon>
    </lineage>
</organism>
<comment type="pathway">
    <text evidence="3 15">Cofactor biosynthesis; FMN biosynthesis; FMN from riboflavin (ATP route): step 1/1.</text>
</comment>
<dbReference type="InterPro" id="IPR002606">
    <property type="entry name" value="Riboflavin_kinase_bac"/>
</dbReference>
<dbReference type="Gene3D" id="3.40.50.620">
    <property type="entry name" value="HUPs"/>
    <property type="match status" value="1"/>
</dbReference>
<dbReference type="InterPro" id="IPR015864">
    <property type="entry name" value="FAD_synthase"/>
</dbReference>
<dbReference type="PANTHER" id="PTHR22749">
    <property type="entry name" value="RIBOFLAVIN KINASE/FMN ADENYLYLTRANSFERASE"/>
    <property type="match status" value="1"/>
</dbReference>
<evidence type="ECO:0000256" key="12">
    <source>
        <dbReference type="ARBA" id="ARBA00023268"/>
    </source>
</evidence>
<keyword evidence="5 15" id="KW-0288">FMN</keyword>
<dbReference type="SMART" id="SM00904">
    <property type="entry name" value="Flavokinase"/>
    <property type="match status" value="1"/>
</dbReference>
<dbReference type="InterPro" id="IPR023465">
    <property type="entry name" value="Riboflavin_kinase_dom_sf"/>
</dbReference>
<comment type="catalytic activity">
    <reaction evidence="14 15">
        <text>FMN + ATP + H(+) = FAD + diphosphate</text>
        <dbReference type="Rhea" id="RHEA:17237"/>
        <dbReference type="ChEBI" id="CHEBI:15378"/>
        <dbReference type="ChEBI" id="CHEBI:30616"/>
        <dbReference type="ChEBI" id="CHEBI:33019"/>
        <dbReference type="ChEBI" id="CHEBI:57692"/>
        <dbReference type="ChEBI" id="CHEBI:58210"/>
        <dbReference type="EC" id="2.7.7.2"/>
    </reaction>
</comment>
<reference evidence="17 18" key="1">
    <citation type="submission" date="2023-04" db="EMBL/GenBank/DDBJ databases">
        <title>Marinoamorphus aggregata gen. nov., sp. Nov., isolate from tissue of brittle star Ophioplocus japonicus.</title>
        <authorList>
            <person name="Kawano K."/>
            <person name="Sawayama S."/>
            <person name="Nakagawa S."/>
        </authorList>
    </citation>
    <scope>NUCLEOTIDE SEQUENCE [LARGE SCALE GENOMIC DNA]</scope>
    <source>
        <strain evidence="17 18">NKW23</strain>
    </source>
</reference>
<evidence type="ECO:0000256" key="4">
    <source>
        <dbReference type="ARBA" id="ARBA00022630"/>
    </source>
</evidence>
<evidence type="ECO:0000256" key="11">
    <source>
        <dbReference type="ARBA" id="ARBA00022840"/>
    </source>
</evidence>
<evidence type="ECO:0000256" key="2">
    <source>
        <dbReference type="ARBA" id="ARBA00004726"/>
    </source>
</evidence>
<dbReference type="CDD" id="cd02064">
    <property type="entry name" value="FAD_synthetase_N"/>
    <property type="match status" value="1"/>
</dbReference>
<keyword evidence="7 15" id="KW-0548">Nucleotidyltransferase</keyword>
<evidence type="ECO:0000256" key="15">
    <source>
        <dbReference type="PIRNR" id="PIRNR004491"/>
    </source>
</evidence>
<evidence type="ECO:0000256" key="14">
    <source>
        <dbReference type="ARBA" id="ARBA00049494"/>
    </source>
</evidence>
<dbReference type="Pfam" id="PF06574">
    <property type="entry name" value="FAD_syn"/>
    <property type="match status" value="1"/>
</dbReference>
<comment type="pathway">
    <text evidence="2 15">Cofactor biosynthesis; FAD biosynthesis; FAD from FMN: step 1/1.</text>
</comment>
<evidence type="ECO:0000313" key="18">
    <source>
        <dbReference type="Proteomes" id="UP001239909"/>
    </source>
</evidence>
<evidence type="ECO:0000259" key="16">
    <source>
        <dbReference type="SMART" id="SM00904"/>
    </source>
</evidence>
<comment type="catalytic activity">
    <reaction evidence="13 15">
        <text>riboflavin + ATP = FMN + ADP + H(+)</text>
        <dbReference type="Rhea" id="RHEA:14357"/>
        <dbReference type="ChEBI" id="CHEBI:15378"/>
        <dbReference type="ChEBI" id="CHEBI:30616"/>
        <dbReference type="ChEBI" id="CHEBI:57986"/>
        <dbReference type="ChEBI" id="CHEBI:58210"/>
        <dbReference type="ChEBI" id="CHEBI:456216"/>
        <dbReference type="EC" id="2.7.1.26"/>
    </reaction>
</comment>
<dbReference type="EMBL" id="BSYI01000003">
    <property type="protein sequence ID" value="GMG81423.1"/>
    <property type="molecule type" value="Genomic_DNA"/>
</dbReference>
<dbReference type="NCBIfam" id="TIGR00083">
    <property type="entry name" value="ribF"/>
    <property type="match status" value="1"/>
</dbReference>
<dbReference type="Proteomes" id="UP001239909">
    <property type="component" value="Unassembled WGS sequence"/>
</dbReference>
<keyword evidence="11 15" id="KW-0067">ATP-binding</keyword>
<evidence type="ECO:0000256" key="7">
    <source>
        <dbReference type="ARBA" id="ARBA00022695"/>
    </source>
</evidence>
<evidence type="ECO:0000256" key="5">
    <source>
        <dbReference type="ARBA" id="ARBA00022643"/>
    </source>
</evidence>
<gene>
    <name evidence="17" type="ORF">LNKW23_06360</name>
</gene>
<dbReference type="PIRSF" id="PIRSF004491">
    <property type="entry name" value="FAD_Synth"/>
    <property type="match status" value="1"/>
</dbReference>
<evidence type="ECO:0000313" key="17">
    <source>
        <dbReference type="EMBL" id="GMG81423.1"/>
    </source>
</evidence>
<keyword evidence="18" id="KW-1185">Reference proteome</keyword>
<dbReference type="InterPro" id="IPR014729">
    <property type="entry name" value="Rossmann-like_a/b/a_fold"/>
</dbReference>
<comment type="similarity">
    <text evidence="15">Belongs to the ribF family.</text>
</comment>
<feature type="domain" description="Riboflavin kinase" evidence="16">
    <location>
        <begin position="186"/>
        <end position="313"/>
    </location>
</feature>
<evidence type="ECO:0000256" key="13">
    <source>
        <dbReference type="ARBA" id="ARBA00047880"/>
    </source>
</evidence>
<evidence type="ECO:0000256" key="6">
    <source>
        <dbReference type="ARBA" id="ARBA00022679"/>
    </source>
</evidence>
<dbReference type="EC" id="2.7.1.26" evidence="15"/>
<dbReference type="PANTHER" id="PTHR22749:SF6">
    <property type="entry name" value="RIBOFLAVIN KINASE"/>
    <property type="match status" value="1"/>
</dbReference>
<name>A0ABQ6LDI6_9RHOB</name>
<evidence type="ECO:0000256" key="9">
    <source>
        <dbReference type="ARBA" id="ARBA00022777"/>
    </source>
</evidence>
<keyword evidence="12" id="KW-0511">Multifunctional enzyme</keyword>
<comment type="function">
    <text evidence="1">Catalyzes the phosphorylation of riboflavin to FMN followed by the adenylation of FMN to FAD.</text>
</comment>
<dbReference type="SUPFAM" id="SSF52374">
    <property type="entry name" value="Nucleotidylyl transferase"/>
    <property type="match status" value="1"/>
</dbReference>
<dbReference type="NCBIfam" id="NF004160">
    <property type="entry name" value="PRK05627.1-3"/>
    <property type="match status" value="1"/>
</dbReference>
<dbReference type="RefSeq" id="WP_285670079.1">
    <property type="nucleotide sequence ID" value="NZ_BSYI01000003.1"/>
</dbReference>
<proteinExistence type="inferred from homology"/>
<keyword evidence="6 15" id="KW-0808">Transferase</keyword>
<comment type="caution">
    <text evidence="17">The sequence shown here is derived from an EMBL/GenBank/DDBJ whole genome shotgun (WGS) entry which is preliminary data.</text>
</comment>
<accession>A0ABQ6LDI6</accession>
<evidence type="ECO:0000256" key="10">
    <source>
        <dbReference type="ARBA" id="ARBA00022827"/>
    </source>
</evidence>